<keyword evidence="1" id="KW-0813">Transport</keyword>
<dbReference type="GO" id="GO:0046933">
    <property type="term" value="F:proton-transporting ATP synthase activity, rotational mechanism"/>
    <property type="evidence" value="ECO:0007669"/>
    <property type="project" value="TreeGrafter"/>
</dbReference>
<protein>
    <recommendedName>
        <fullName evidence="1">ATP synthase subunit b</fullName>
    </recommendedName>
</protein>
<keyword evidence="1" id="KW-0406">Ion transport</keyword>
<keyword evidence="1" id="KW-0375">Hydrogen ion transport</keyword>
<keyword evidence="2" id="KW-0732">Signal</keyword>
<evidence type="ECO:0000256" key="1">
    <source>
        <dbReference type="RuleBase" id="RU368017"/>
    </source>
</evidence>
<evidence type="ECO:0000313" key="3">
    <source>
        <dbReference type="Ensembl" id="ENSMALP00000029016.1"/>
    </source>
</evidence>
<feature type="signal peptide" evidence="2">
    <location>
        <begin position="1"/>
        <end position="19"/>
    </location>
</feature>
<comment type="subunit">
    <text evidence="1">F-type ATPases have 2 components, CF(1) - the catalytic core - and CF(0) - the membrane proton channel. CF(1) and CF(0) have multiple subunits.</text>
</comment>
<dbReference type="Proteomes" id="UP000261600">
    <property type="component" value="Unplaced"/>
</dbReference>
<proteinExistence type="inferred from homology"/>
<comment type="similarity">
    <text evidence="1">Belongs to the eukaryotic ATPase B chain family.</text>
</comment>
<keyword evidence="1" id="KW-0472">Membrane</keyword>
<evidence type="ECO:0000313" key="4">
    <source>
        <dbReference type="Proteomes" id="UP000261600"/>
    </source>
</evidence>
<evidence type="ECO:0000256" key="2">
    <source>
        <dbReference type="SAM" id="SignalP"/>
    </source>
</evidence>
<dbReference type="Ensembl" id="ENSMALT00000029539.1">
    <property type="protein sequence ID" value="ENSMALP00000029016.1"/>
    <property type="gene ID" value="ENSMALG00000020074.1"/>
</dbReference>
<accession>A0A3Q3KHC9</accession>
<keyword evidence="1" id="KW-0999">Mitochondrion inner membrane</keyword>
<dbReference type="PANTHER" id="PTHR12733">
    <property type="entry name" value="MITOCHONDRIAL ATP SYNTHASE B CHAIN"/>
    <property type="match status" value="1"/>
</dbReference>
<dbReference type="GO" id="GO:0045259">
    <property type="term" value="C:proton-transporting ATP synthase complex"/>
    <property type="evidence" value="ECO:0007669"/>
    <property type="project" value="UniProtKB-KW"/>
</dbReference>
<comment type="function">
    <text evidence="1">Subunit b, of the mitochondrial membrane ATP synthase complex (F(1)F(0) ATP synthase or Complex V) that produces ATP from ADP in the presence of a proton gradient across the membrane which is generated by electron transport complexes of the respiratory chain. ATP synthase complex consist of a soluble F(1) head domain - the catalytic core - and a membrane F(1) domain - the membrane proton channel. These two domains are linked by a central stalk rotating inside the F(1) region and a stationary peripheral stalk. During catalysis, ATP synthesis in the catalytic domain of F(1) is coupled via a rotary mechanism of the central stalk subunits to proton translocation. In vivo, can only synthesize ATP although its ATP hydrolase activity can be activated artificially in vitro. Part of the complex F(0) domain. Part of the complex F(0) domain and the peripheric stalk, which acts as a stator to hold the catalytic alpha(3)beta(3) subcomplex and subunit a/ATP6 static relative to the rotary elements.</text>
</comment>
<keyword evidence="1" id="KW-0138">CF(0)</keyword>
<comment type="subcellular location">
    <subcellularLocation>
        <location evidence="1">Mitochondrion</location>
    </subcellularLocation>
    <subcellularLocation>
        <location evidence="1">Mitochondrion inner membrane</location>
    </subcellularLocation>
</comment>
<dbReference type="Ensembl" id="ENSMALT00000006667.1">
    <property type="protein sequence ID" value="ENSMALP00000006528.1"/>
    <property type="gene ID" value="ENSMALG00000004662.1"/>
</dbReference>
<name>A0A3Q3KHC9_MONAL</name>
<dbReference type="STRING" id="43700.ENSMALP00000006528"/>
<dbReference type="PANTHER" id="PTHR12733:SF3">
    <property type="entry name" value="ATP SYNTHASE F(0) COMPLEX SUBUNIT B1, MITOCHONDRIAL"/>
    <property type="match status" value="1"/>
</dbReference>
<dbReference type="AlphaFoldDB" id="A0A3Q3KHC9"/>
<dbReference type="InterPro" id="IPR013837">
    <property type="entry name" value="ATP_synth_F0_suB"/>
</dbReference>
<keyword evidence="1" id="KW-0496">Mitochondrion</keyword>
<keyword evidence="4" id="KW-1185">Reference proteome</keyword>
<organism evidence="3 4">
    <name type="scientific">Monopterus albus</name>
    <name type="common">Swamp eel</name>
    <dbReference type="NCBI Taxonomy" id="43700"/>
    <lineage>
        <taxon>Eukaryota</taxon>
        <taxon>Metazoa</taxon>
        <taxon>Chordata</taxon>
        <taxon>Craniata</taxon>
        <taxon>Vertebrata</taxon>
        <taxon>Euteleostomi</taxon>
        <taxon>Actinopterygii</taxon>
        <taxon>Neopterygii</taxon>
        <taxon>Teleostei</taxon>
        <taxon>Neoteleostei</taxon>
        <taxon>Acanthomorphata</taxon>
        <taxon>Anabantaria</taxon>
        <taxon>Synbranchiformes</taxon>
        <taxon>Synbranchidae</taxon>
        <taxon>Monopterus</taxon>
    </lineage>
</organism>
<dbReference type="GO" id="GO:0005743">
    <property type="term" value="C:mitochondrial inner membrane"/>
    <property type="evidence" value="ECO:0007669"/>
    <property type="project" value="UniProtKB-SubCell"/>
</dbReference>
<feature type="chain" id="PRO_5044598707" description="ATP synthase subunit b" evidence="2">
    <location>
        <begin position="20"/>
        <end position="76"/>
    </location>
</feature>
<reference evidence="3" key="1">
    <citation type="submission" date="2025-05" db="UniProtKB">
        <authorList>
            <consortium name="Ensembl"/>
        </authorList>
    </citation>
    <scope>IDENTIFICATION</scope>
</reference>
<sequence>NPVLILFSLLLFAASALKGGSPLGAGLVQASRSLHTSSQSLAPVPPLPEKGGKVRHGLIPEEFFQLLYPKTGVTGL</sequence>